<dbReference type="EMBL" id="CAJNOC010000125">
    <property type="protein sequence ID" value="CAF0717298.1"/>
    <property type="molecule type" value="Genomic_DNA"/>
</dbReference>
<dbReference type="Proteomes" id="UP000663879">
    <property type="component" value="Unassembled WGS sequence"/>
</dbReference>
<evidence type="ECO:0000256" key="7">
    <source>
        <dbReference type="ARBA" id="ARBA00023306"/>
    </source>
</evidence>
<sequence length="688" mass="80102">MNDENYDLMKQRKAIEELKQDDYVDNLMEKAHSTESELWVEKFKPRDFFELLSDDSTNRLILTWIKSWDYSVFGKELDVENRGVMKETTNINSKKRKRPMNLHAEVEEKLLELDEMNRPKTKVCLISGPPGLGKTTLANIIARRAGYNIIEMNASDDRSVDMFKTYLESVTQMRGSVNDVNMKPNCLIIDEIDGAPQNSIQILIDHVTENNKTKNKKTNHCLRPIICICNDLYAPSLKNLRQIAMVFQCQGISTHRLAERLRNICAITNIESDIDAMIALCDKTNNDIRSSVNTLQFLSKRTNRITSKVINELNIGQKDMEKGIFLIMAEVFFKKYEKKEQNHKNDGNSRFNAILTMSQNCDFDRLIQALYENFLFIRFRDSNFENIVKANDWMMTCDRFNKITRDNQDYSLFRYQRYIPGLYHTLFSTTNQQIHTQNKRFKYPHQQYEYSMKLNRSNKITNTYLTEMSPSARVFHNSGVYSVIDLVPYLCQIIQPTMRAVSVQLLSKSEKERFDSLINTMLLFNLTYRQEKGTDGQFTFVLEPSIDELIKFSGLKQHKQLSYIVKQQIARELLISKVKIADKSKNGNHSASIESLTNKNKPVSNFFNLKQKEAPKLDKPIEQVKVVKKESGGGLHNFFERTSTEKKAKTSVNDQKEKSLKYNEGVYMKYKEGFINAVRYNIKINQLL</sequence>
<dbReference type="InterPro" id="IPR003959">
    <property type="entry name" value="ATPase_AAA_core"/>
</dbReference>
<dbReference type="GO" id="GO:0016887">
    <property type="term" value="F:ATP hydrolysis activity"/>
    <property type="evidence" value="ECO:0007669"/>
    <property type="project" value="InterPro"/>
</dbReference>
<organism evidence="10 11">
    <name type="scientific">Brachionus calyciflorus</name>
    <dbReference type="NCBI Taxonomy" id="104777"/>
    <lineage>
        <taxon>Eukaryota</taxon>
        <taxon>Metazoa</taxon>
        <taxon>Spiralia</taxon>
        <taxon>Gnathifera</taxon>
        <taxon>Rotifera</taxon>
        <taxon>Eurotatoria</taxon>
        <taxon>Monogononta</taxon>
        <taxon>Pseudotrocha</taxon>
        <taxon>Ploima</taxon>
        <taxon>Brachionidae</taxon>
        <taxon>Brachionus</taxon>
    </lineage>
</organism>
<dbReference type="SUPFAM" id="SSF52540">
    <property type="entry name" value="P-loop containing nucleoside triphosphate hydrolases"/>
    <property type="match status" value="1"/>
</dbReference>
<dbReference type="Gene3D" id="3.40.50.300">
    <property type="entry name" value="P-loop containing nucleotide triphosphate hydrolases"/>
    <property type="match status" value="1"/>
</dbReference>
<gene>
    <name evidence="10" type="ORF">OXX778_LOCUS1801</name>
</gene>
<comment type="caution">
    <text evidence="10">The sequence shown here is derived from an EMBL/GenBank/DDBJ whole genome shotgun (WGS) entry which is preliminary data.</text>
</comment>
<dbReference type="GO" id="GO:0005634">
    <property type="term" value="C:nucleus"/>
    <property type="evidence" value="ECO:0007669"/>
    <property type="project" value="UniProtKB-SubCell"/>
</dbReference>
<dbReference type="GO" id="GO:0003677">
    <property type="term" value="F:DNA binding"/>
    <property type="evidence" value="ECO:0007669"/>
    <property type="project" value="UniProtKB-KW"/>
</dbReference>
<keyword evidence="5" id="KW-0238">DNA-binding</keyword>
<keyword evidence="7" id="KW-0131">Cell cycle</keyword>
<dbReference type="OrthoDB" id="2195431at2759"/>
<protein>
    <recommendedName>
        <fullName evidence="9">AAA+ ATPase domain-containing protein</fullName>
    </recommendedName>
</protein>
<keyword evidence="3" id="KW-0547">Nucleotide-binding</keyword>
<evidence type="ECO:0000256" key="4">
    <source>
        <dbReference type="ARBA" id="ARBA00022840"/>
    </source>
</evidence>
<dbReference type="PANTHER" id="PTHR46765:SF1">
    <property type="entry name" value="P-LOOP CONTAINING NUCLEOSIDE TRIPHOSPHATE HYDROLASES SUPERFAMILY PROTEIN"/>
    <property type="match status" value="1"/>
</dbReference>
<reference evidence="10" key="1">
    <citation type="submission" date="2021-02" db="EMBL/GenBank/DDBJ databases">
        <authorList>
            <person name="Nowell W R."/>
        </authorList>
    </citation>
    <scope>NUCLEOTIDE SEQUENCE</scope>
    <source>
        <strain evidence="10">Ploen Becks lab</strain>
    </source>
</reference>
<accession>A0A813M462</accession>
<dbReference type="InterPro" id="IPR053016">
    <property type="entry name" value="CTF18-RFC_complex"/>
</dbReference>
<evidence type="ECO:0000256" key="2">
    <source>
        <dbReference type="ARBA" id="ARBA00022705"/>
    </source>
</evidence>
<dbReference type="InterPro" id="IPR027417">
    <property type="entry name" value="P-loop_NTPase"/>
</dbReference>
<evidence type="ECO:0000256" key="6">
    <source>
        <dbReference type="ARBA" id="ARBA00023242"/>
    </source>
</evidence>
<comment type="similarity">
    <text evidence="8">Belongs to the activator 1 small subunits family. CTF18 subfamily.</text>
</comment>
<evidence type="ECO:0000256" key="5">
    <source>
        <dbReference type="ARBA" id="ARBA00023125"/>
    </source>
</evidence>
<comment type="subcellular location">
    <subcellularLocation>
        <location evidence="1">Nucleus</location>
    </subcellularLocation>
</comment>
<dbReference type="PANTHER" id="PTHR46765">
    <property type="entry name" value="P-LOOP CONTAINING NUCLEOSIDE TRIPHOSPHATE HYDROLASES SUPERFAMILY PROTEIN"/>
    <property type="match status" value="1"/>
</dbReference>
<dbReference type="GO" id="GO:0006260">
    <property type="term" value="P:DNA replication"/>
    <property type="evidence" value="ECO:0007669"/>
    <property type="project" value="UniProtKB-KW"/>
</dbReference>
<dbReference type="AlphaFoldDB" id="A0A813M462"/>
<dbReference type="InterPro" id="IPR047854">
    <property type="entry name" value="RFC_lid"/>
</dbReference>
<proteinExistence type="inferred from homology"/>
<dbReference type="Pfam" id="PF00004">
    <property type="entry name" value="AAA"/>
    <property type="match status" value="1"/>
</dbReference>
<dbReference type="Gene3D" id="1.10.8.60">
    <property type="match status" value="1"/>
</dbReference>
<evidence type="ECO:0000259" key="9">
    <source>
        <dbReference type="SMART" id="SM00382"/>
    </source>
</evidence>
<evidence type="ECO:0000256" key="3">
    <source>
        <dbReference type="ARBA" id="ARBA00022741"/>
    </source>
</evidence>
<evidence type="ECO:0000256" key="8">
    <source>
        <dbReference type="ARBA" id="ARBA00043975"/>
    </source>
</evidence>
<keyword evidence="2" id="KW-0235">DNA replication</keyword>
<dbReference type="SMART" id="SM00382">
    <property type="entry name" value="AAA"/>
    <property type="match status" value="1"/>
</dbReference>
<dbReference type="InterPro" id="IPR003593">
    <property type="entry name" value="AAA+_ATPase"/>
</dbReference>
<dbReference type="CDD" id="cd00009">
    <property type="entry name" value="AAA"/>
    <property type="match status" value="1"/>
</dbReference>
<evidence type="ECO:0000313" key="10">
    <source>
        <dbReference type="EMBL" id="CAF0717298.1"/>
    </source>
</evidence>
<name>A0A813M462_9BILA</name>
<dbReference type="GO" id="GO:0005524">
    <property type="term" value="F:ATP binding"/>
    <property type="evidence" value="ECO:0007669"/>
    <property type="project" value="UniProtKB-KW"/>
</dbReference>
<feature type="domain" description="AAA+ ATPase" evidence="9">
    <location>
        <begin position="120"/>
        <end position="271"/>
    </location>
</feature>
<keyword evidence="11" id="KW-1185">Reference proteome</keyword>
<dbReference type="CDD" id="cd18140">
    <property type="entry name" value="HLD_clamp_RFC"/>
    <property type="match status" value="1"/>
</dbReference>
<keyword evidence="6" id="KW-0539">Nucleus</keyword>
<evidence type="ECO:0000256" key="1">
    <source>
        <dbReference type="ARBA" id="ARBA00004123"/>
    </source>
</evidence>
<keyword evidence="4" id="KW-0067">ATP-binding</keyword>
<evidence type="ECO:0000313" key="11">
    <source>
        <dbReference type="Proteomes" id="UP000663879"/>
    </source>
</evidence>